<dbReference type="KEGG" id="vg:9887486"/>
<keyword evidence="12" id="KW-1185">Reference proteome</keyword>
<feature type="domain" description="Topo IA-type catalytic" evidence="10">
    <location>
        <begin position="125"/>
        <end position="571"/>
    </location>
</feature>
<dbReference type="InterPro" id="IPR023405">
    <property type="entry name" value="Topo_IA_core_domain"/>
</dbReference>
<dbReference type="InterPro" id="IPR025589">
    <property type="entry name" value="Toprim_C_rpt"/>
</dbReference>
<dbReference type="InterPro" id="IPR013497">
    <property type="entry name" value="Topo_IA_cen"/>
</dbReference>
<comment type="similarity">
    <text evidence="2">Belongs to the type IA topoisomerase family.</text>
</comment>
<dbReference type="CDD" id="cd00186">
    <property type="entry name" value="TOP1Ac"/>
    <property type="match status" value="1"/>
</dbReference>
<organismHost>
    <name type="scientific">Cafeteria roenbergensis</name>
    <name type="common">Marine flagellate</name>
    <dbReference type="NCBI Taxonomy" id="33653"/>
</organismHost>
<dbReference type="InterPro" id="IPR023406">
    <property type="entry name" value="Topo_IA_AS"/>
</dbReference>
<evidence type="ECO:0000256" key="5">
    <source>
        <dbReference type="ARBA" id="ARBA00022842"/>
    </source>
</evidence>
<reference evidence="11 12" key="1">
    <citation type="journal article" date="2010" name="Proc. Natl. Acad. Sci. U.S.A.">
        <title>Giant virus with a remarkable complement of genes infects marine zooplankton.</title>
        <authorList>
            <person name="Fischer M.G."/>
            <person name="Allen M.J."/>
            <person name="Wilson W.H."/>
            <person name="Suttle C.A."/>
        </authorList>
    </citation>
    <scope>NUCLEOTIDE SEQUENCE [LARGE SCALE GENOMIC DNA]</scope>
    <source>
        <strain evidence="11 12">BV-PW1</strain>
    </source>
</reference>
<evidence type="ECO:0000256" key="6">
    <source>
        <dbReference type="ARBA" id="ARBA00023029"/>
    </source>
</evidence>
<evidence type="ECO:0000256" key="2">
    <source>
        <dbReference type="ARBA" id="ARBA00009446"/>
    </source>
</evidence>
<dbReference type="InterPro" id="IPR003602">
    <property type="entry name" value="Topo_IA_DNA-bd_dom"/>
</dbReference>
<dbReference type="Gene3D" id="1.10.290.10">
    <property type="entry name" value="Topoisomerase I, domain 4"/>
    <property type="match status" value="1"/>
</dbReference>
<dbReference type="InterPro" id="IPR005733">
    <property type="entry name" value="TopoI_bac-type"/>
</dbReference>
<evidence type="ECO:0000313" key="12">
    <source>
        <dbReference type="Proteomes" id="UP000029781"/>
    </source>
</evidence>
<evidence type="ECO:0000256" key="1">
    <source>
        <dbReference type="ARBA" id="ARBA00000213"/>
    </source>
</evidence>
<dbReference type="Gene3D" id="1.10.460.10">
    <property type="entry name" value="Topoisomerase I, domain 2"/>
    <property type="match status" value="1"/>
</dbReference>
<dbReference type="PROSITE" id="PS52039">
    <property type="entry name" value="TOPO_IA_2"/>
    <property type="match status" value="1"/>
</dbReference>
<dbReference type="InterPro" id="IPR003601">
    <property type="entry name" value="Topo_IA_2"/>
</dbReference>
<evidence type="ECO:0000256" key="8">
    <source>
        <dbReference type="ARBA" id="ARBA00023235"/>
    </source>
</evidence>
<dbReference type="InterPro" id="IPR013826">
    <property type="entry name" value="Topo_IA_cen_sub3"/>
</dbReference>
<dbReference type="InterPro" id="IPR013825">
    <property type="entry name" value="Topo_IA_cen_sub2"/>
</dbReference>
<dbReference type="InterPro" id="IPR034149">
    <property type="entry name" value="TOPRIM_TopoI"/>
</dbReference>
<sequence>MKLVIVESPGKIKKIQSYLGDNYHVEASFGHIRDLDPNGLSVDLDNNFNPTYVISPDKSKIVDKLESISNKAEETILAADQDREGEAIAYSLKEVLKLKNPPRIIFTEITKTAIEKAILNPSHINQHEVYAQQARRILDRIVGYQLSPLLWKHLPGTKSAGRVQSVLVRIIVEQERKIRETQSEMRVKVYGEFLKGKKKINTTLYYKDKIKEFENLDIPEQLFKLLTNKDNFYVDKIITSQVNKNPPPPFITSSLQQEASIRLKFPTKMTMSVAQKLYEKGLITYMRTDSTVLSSAALGMLKKFIIENYGDNYYQGRNYTKNKKNAQEAHEAIRPTKLNVDTSKLKLEEKKLFNLILNRTLASQMASAIITNQKIYIKTNNIKWNKYDFQTIVNHIKFEGYLKVYHNQEEDEKIIKLQEKEQVDLNQLTTTEDYKEPPKRLNEASLVNYLEKKGIGRPSTYSSLISKVLDRKYVEIKSIPGVKQKINFVQLNKNFVLDRGSKQIAVGSEKHKLIPTELGFKSNDFLMKYFNNILEENFTAHLENSLDKISHNKLCWIDLLSDFYQNLKPIIQSLNNLKIERKDDIDELLGEINKIKIYYGKSQYGFYVKKQENKKWKFSSVESKPTLEEAFKKLEFPKVLGKKGNTVVTLFIGKFGPYIKYGSLNCSIPSDVNINKLTLEDSFKYLEGKGNKNILKSIMHNNKLILIKKGPYGNYLQTTFKSKKINLKLGEKIPEDNEIIEMINKYK</sequence>
<dbReference type="Pfam" id="PF13368">
    <property type="entry name" value="Toprim_C_rpt"/>
    <property type="match status" value="1"/>
</dbReference>
<dbReference type="Pfam" id="PF01751">
    <property type="entry name" value="Toprim"/>
    <property type="match status" value="1"/>
</dbReference>
<dbReference type="NCBIfam" id="TIGR01051">
    <property type="entry name" value="topA_bact"/>
    <property type="match status" value="1"/>
</dbReference>
<dbReference type="HAMAP" id="MF_00952">
    <property type="entry name" value="Topoisom_1_prok"/>
    <property type="match status" value="1"/>
</dbReference>
<comment type="catalytic activity">
    <reaction evidence="1">
        <text>ATP-independent breakage of single-stranded DNA, followed by passage and rejoining.</text>
        <dbReference type="EC" id="5.6.2.1"/>
    </reaction>
</comment>
<dbReference type="GO" id="GO:0003677">
    <property type="term" value="F:DNA binding"/>
    <property type="evidence" value="ECO:0007669"/>
    <property type="project" value="UniProtKB-KW"/>
</dbReference>
<dbReference type="Gene3D" id="3.40.50.140">
    <property type="match status" value="1"/>
</dbReference>
<dbReference type="GO" id="GO:0003917">
    <property type="term" value="F:DNA topoisomerase type I (single strand cut, ATP-independent) activity"/>
    <property type="evidence" value="ECO:0007669"/>
    <property type="project" value="UniProtKB-EC"/>
</dbReference>
<dbReference type="InterPro" id="IPR006171">
    <property type="entry name" value="TOPRIM_dom"/>
</dbReference>
<dbReference type="GeneID" id="9887486"/>
<organism evidence="11 12">
    <name type="scientific">Cafeteria roenbergensis virus (strain BV-PW1)</name>
    <name type="common">CroV</name>
    <dbReference type="NCBI Taxonomy" id="693272"/>
    <lineage>
        <taxon>Viruses</taxon>
        <taxon>Varidnaviria</taxon>
        <taxon>Bamfordvirae</taxon>
        <taxon>Nucleocytoviricota</taxon>
        <taxon>Megaviricetes</taxon>
        <taxon>Imitervirales</taxon>
        <taxon>Mimiviridae</taxon>
        <taxon>Aliimimivirinae</taxon>
        <taxon>Rheavirus</taxon>
        <taxon>Rheavirus sinusmexicani</taxon>
    </lineage>
</organism>
<feature type="domain" description="Toprim" evidence="9">
    <location>
        <begin position="1"/>
        <end position="111"/>
    </location>
</feature>
<dbReference type="Gene3D" id="2.70.20.10">
    <property type="entry name" value="Topoisomerase I, domain 3"/>
    <property type="match status" value="1"/>
</dbReference>
<dbReference type="InterPro" id="IPR013824">
    <property type="entry name" value="Topo_IA_cen_sub1"/>
</dbReference>
<dbReference type="InterPro" id="IPR000380">
    <property type="entry name" value="Topo_IA"/>
</dbReference>
<evidence type="ECO:0000259" key="9">
    <source>
        <dbReference type="PROSITE" id="PS50880"/>
    </source>
</evidence>
<dbReference type="InterPro" id="IPR028612">
    <property type="entry name" value="Topoisom_1_IA"/>
</dbReference>
<dbReference type="OrthoDB" id="1523at10239"/>
<dbReference type="CDD" id="cd03363">
    <property type="entry name" value="TOPRIM_TopoIA_TopoI"/>
    <property type="match status" value="1"/>
</dbReference>
<evidence type="ECO:0000256" key="4">
    <source>
        <dbReference type="ARBA" id="ARBA00022723"/>
    </source>
</evidence>
<evidence type="ECO:0000259" key="10">
    <source>
        <dbReference type="PROSITE" id="PS52039"/>
    </source>
</evidence>
<name>E3T4K4_CROVB</name>
<dbReference type="GO" id="GO:0006265">
    <property type="term" value="P:DNA topological change"/>
    <property type="evidence" value="ECO:0007669"/>
    <property type="project" value="InterPro"/>
</dbReference>
<dbReference type="EC" id="5.6.2.1" evidence="3"/>
<keyword evidence="4" id="KW-0479">Metal-binding</keyword>
<evidence type="ECO:0000256" key="7">
    <source>
        <dbReference type="ARBA" id="ARBA00023125"/>
    </source>
</evidence>
<protein>
    <recommendedName>
        <fullName evidence="3">DNA topoisomerase</fullName>
        <ecNumber evidence="3">5.6.2.1</ecNumber>
    </recommendedName>
</protein>
<dbReference type="PANTHER" id="PTHR42785">
    <property type="entry name" value="DNA TOPOISOMERASE, TYPE IA, CORE"/>
    <property type="match status" value="1"/>
</dbReference>
<dbReference type="RefSeq" id="YP_003969716.1">
    <property type="nucleotide sequence ID" value="NC_014637.1"/>
</dbReference>
<keyword evidence="7" id="KW-0238">DNA-binding</keyword>
<evidence type="ECO:0000313" key="11">
    <source>
        <dbReference type="EMBL" id="ADO67117.1"/>
    </source>
</evidence>
<dbReference type="Pfam" id="PF01131">
    <property type="entry name" value="Topoisom_bac"/>
    <property type="match status" value="1"/>
</dbReference>
<dbReference type="SMART" id="SM00437">
    <property type="entry name" value="TOP1Ac"/>
    <property type="match status" value="1"/>
</dbReference>
<dbReference type="PANTHER" id="PTHR42785:SF1">
    <property type="entry name" value="DNA TOPOISOMERASE"/>
    <property type="match status" value="1"/>
</dbReference>
<dbReference type="EMBL" id="GU244497">
    <property type="protein sequence ID" value="ADO67117.1"/>
    <property type="molecule type" value="Genomic_DNA"/>
</dbReference>
<gene>
    <name evidence="11" type="ORF">crov084</name>
</gene>
<dbReference type="SMART" id="SM00493">
    <property type="entry name" value="TOPRIM"/>
    <property type="match status" value="1"/>
</dbReference>
<dbReference type="SMART" id="SM00436">
    <property type="entry name" value="TOP1Bc"/>
    <property type="match status" value="1"/>
</dbReference>
<keyword evidence="5" id="KW-0460">Magnesium</keyword>
<dbReference type="Proteomes" id="UP000029781">
    <property type="component" value="Segment"/>
</dbReference>
<evidence type="ECO:0000256" key="3">
    <source>
        <dbReference type="ARBA" id="ARBA00012891"/>
    </source>
</evidence>
<keyword evidence="8" id="KW-0413">Isomerase</keyword>
<dbReference type="SUPFAM" id="SSF56712">
    <property type="entry name" value="Prokaryotic type I DNA topoisomerase"/>
    <property type="match status" value="1"/>
</dbReference>
<dbReference type="GO" id="GO:0046872">
    <property type="term" value="F:metal ion binding"/>
    <property type="evidence" value="ECO:0007669"/>
    <property type="project" value="UniProtKB-KW"/>
</dbReference>
<accession>E3T4K4</accession>
<proteinExistence type="inferred from homology"/>
<dbReference type="PRINTS" id="PR00417">
    <property type="entry name" value="PRTPISMRASEI"/>
</dbReference>
<dbReference type="PROSITE" id="PS50880">
    <property type="entry name" value="TOPRIM"/>
    <property type="match status" value="1"/>
</dbReference>
<keyword evidence="6" id="KW-0799">Topoisomerase</keyword>
<dbReference type="PROSITE" id="PS00396">
    <property type="entry name" value="TOPO_IA_1"/>
    <property type="match status" value="1"/>
</dbReference>